<dbReference type="SUPFAM" id="SSF51261">
    <property type="entry name" value="Duplicated hybrid motif"/>
    <property type="match status" value="1"/>
</dbReference>
<name>A0AAW3ZN33_9GAMM</name>
<evidence type="ECO:0000259" key="1">
    <source>
        <dbReference type="Pfam" id="PF01551"/>
    </source>
</evidence>
<dbReference type="CDD" id="cd12797">
    <property type="entry name" value="M23_peptidase"/>
    <property type="match status" value="1"/>
</dbReference>
<evidence type="ECO:0000313" key="2">
    <source>
        <dbReference type="EMBL" id="MBD8526910.1"/>
    </source>
</evidence>
<dbReference type="EMBL" id="JACYTR010000034">
    <property type="protein sequence ID" value="MBD8526910.1"/>
    <property type="molecule type" value="Genomic_DNA"/>
</dbReference>
<dbReference type="AlphaFoldDB" id="A0AAW3ZN33"/>
<gene>
    <name evidence="2" type="ORF">IFO71_14310</name>
</gene>
<dbReference type="Proteomes" id="UP000613768">
    <property type="component" value="Unassembled WGS sequence"/>
</dbReference>
<dbReference type="PANTHER" id="PTHR21666:SF270">
    <property type="entry name" value="MUREIN HYDROLASE ACTIVATOR ENVC"/>
    <property type="match status" value="1"/>
</dbReference>
<protein>
    <submittedName>
        <fullName evidence="2">Peptidoglycan DD-metalloendopeptidase family protein</fullName>
    </submittedName>
</protein>
<dbReference type="InterPro" id="IPR050570">
    <property type="entry name" value="Cell_wall_metabolism_enzyme"/>
</dbReference>
<dbReference type="InterPro" id="IPR011055">
    <property type="entry name" value="Dup_hybrid_motif"/>
</dbReference>
<proteinExistence type="predicted"/>
<dbReference type="GO" id="GO:0004222">
    <property type="term" value="F:metalloendopeptidase activity"/>
    <property type="evidence" value="ECO:0007669"/>
    <property type="project" value="TreeGrafter"/>
</dbReference>
<organism evidence="2 3">
    <name type="scientific">Pseudomarimonas arenosa</name>
    <dbReference type="NCBI Taxonomy" id="2774145"/>
    <lineage>
        <taxon>Bacteria</taxon>
        <taxon>Pseudomonadati</taxon>
        <taxon>Pseudomonadota</taxon>
        <taxon>Gammaproteobacteria</taxon>
        <taxon>Lysobacterales</taxon>
        <taxon>Lysobacteraceae</taxon>
        <taxon>Pseudomarimonas</taxon>
    </lineage>
</organism>
<feature type="domain" description="M23ase beta-sheet core" evidence="1">
    <location>
        <begin position="141"/>
        <end position="229"/>
    </location>
</feature>
<dbReference type="RefSeq" id="WP_192030332.1">
    <property type="nucleotide sequence ID" value="NZ_JACYTR010000034.1"/>
</dbReference>
<accession>A0AAW3ZN33</accession>
<dbReference type="PANTHER" id="PTHR21666">
    <property type="entry name" value="PEPTIDASE-RELATED"/>
    <property type="match status" value="1"/>
</dbReference>
<reference evidence="2 3" key="1">
    <citation type="submission" date="2020-09" db="EMBL/GenBank/DDBJ databases">
        <title>Pseudoxanthomonas sp. CAU 1598 isolated from sand of Yaerae Beach.</title>
        <authorList>
            <person name="Kim W."/>
        </authorList>
    </citation>
    <scope>NUCLEOTIDE SEQUENCE [LARGE SCALE GENOMIC DNA]</scope>
    <source>
        <strain evidence="2 3">CAU 1598</strain>
    </source>
</reference>
<comment type="caution">
    <text evidence="2">The sequence shown here is derived from an EMBL/GenBank/DDBJ whole genome shotgun (WGS) entry which is preliminary data.</text>
</comment>
<dbReference type="Gene3D" id="2.70.70.10">
    <property type="entry name" value="Glucose Permease (Domain IIA)"/>
    <property type="match status" value="1"/>
</dbReference>
<dbReference type="Pfam" id="PF01551">
    <property type="entry name" value="Peptidase_M23"/>
    <property type="match status" value="1"/>
</dbReference>
<sequence>MRIAPLLGLLALLSVDGPLARPPEGGGGVEAAHDEIPLMVAQKYALQVEQAARQLAKRGIDPLRLAPKIDGLDWPLRARGSFPDNDYWGVSNFVDLNPTIGVVQDYNCGTRSYDLSSGYNHAGIDYFLWPFSWRMMDAEQIEVVAAAPGTILYKSDGNDDRSCPNNYSDDWNAVYIQHGDGTVMWYGHLKTGSLTSAPVGSQVQTGAYLGLVGSSGFSTGPHLHMELRSSASGGATIIEPHAGSCRAGLSNWAAQRPYRSTRINRVAAHDAVPSFNVSCPNPGQEPDTFASSFEPGQQAYFAIYLRDQTNALPATIRIRRPDGSDFQNFNTNLNGEFNASYWYWSYILPANAMVGTWSFEVTAAGETVSTFFTVGASVFADGFEG</sequence>
<evidence type="ECO:0000313" key="3">
    <source>
        <dbReference type="Proteomes" id="UP000613768"/>
    </source>
</evidence>
<dbReference type="InterPro" id="IPR016047">
    <property type="entry name" value="M23ase_b-sheet_dom"/>
</dbReference>
<keyword evidence="3" id="KW-1185">Reference proteome</keyword>